<feature type="transmembrane region" description="Helical" evidence="13">
    <location>
        <begin position="203"/>
        <end position="225"/>
    </location>
</feature>
<evidence type="ECO:0000256" key="1">
    <source>
        <dbReference type="ARBA" id="ARBA00004651"/>
    </source>
</evidence>
<protein>
    <submittedName>
        <fullName evidence="17">Lantibiotic export protein</fullName>
    </submittedName>
</protein>
<dbReference type="InterPro" id="IPR003593">
    <property type="entry name" value="AAA+_ATPase"/>
</dbReference>
<dbReference type="Gene3D" id="3.90.70.10">
    <property type="entry name" value="Cysteine proteinases"/>
    <property type="match status" value="1"/>
</dbReference>
<dbReference type="FunFam" id="3.40.50.300:FF:000299">
    <property type="entry name" value="ABC transporter ATP-binding protein/permease"/>
    <property type="match status" value="1"/>
</dbReference>
<gene>
    <name evidence="17" type="primary">hlyB</name>
    <name evidence="17" type="ORF">ERS132414_00962</name>
    <name evidence="18" type="ORF">ERS132416_01205</name>
</gene>
<keyword evidence="7" id="KW-0378">Hydrolase</keyword>
<feature type="transmembrane region" description="Helical" evidence="13">
    <location>
        <begin position="274"/>
        <end position="295"/>
    </location>
</feature>
<evidence type="ECO:0000256" key="4">
    <source>
        <dbReference type="ARBA" id="ARBA00022670"/>
    </source>
</evidence>
<dbReference type="GO" id="GO:0006508">
    <property type="term" value="P:proteolysis"/>
    <property type="evidence" value="ECO:0007669"/>
    <property type="project" value="UniProtKB-KW"/>
</dbReference>
<evidence type="ECO:0000313" key="18">
    <source>
        <dbReference type="EMBL" id="CYU95216.1"/>
    </source>
</evidence>
<proteinExistence type="predicted"/>
<feature type="transmembrane region" description="Helical" evidence="13">
    <location>
        <begin position="387"/>
        <end position="410"/>
    </location>
</feature>
<comment type="subcellular location">
    <subcellularLocation>
        <location evidence="1">Cell membrane</location>
        <topology evidence="1">Multi-pass membrane protein</topology>
    </subcellularLocation>
</comment>
<name>A0A0Z8FKI4_STRSU</name>
<dbReference type="Pfam" id="PF00664">
    <property type="entry name" value="ABC_membrane"/>
    <property type="match status" value="1"/>
</dbReference>
<evidence type="ECO:0000256" key="3">
    <source>
        <dbReference type="ARBA" id="ARBA00022475"/>
    </source>
</evidence>
<evidence type="ECO:0000313" key="17">
    <source>
        <dbReference type="EMBL" id="CYU82117.1"/>
    </source>
</evidence>
<keyword evidence="4" id="KW-0645">Protease</keyword>
<dbReference type="Proteomes" id="UP000073494">
    <property type="component" value="Unassembled WGS sequence"/>
</dbReference>
<dbReference type="SMART" id="SM00382">
    <property type="entry name" value="AAA"/>
    <property type="match status" value="1"/>
</dbReference>
<dbReference type="Pfam" id="PF00005">
    <property type="entry name" value="ABC_tran"/>
    <property type="match status" value="1"/>
</dbReference>
<dbReference type="GO" id="GO:0043213">
    <property type="term" value="P:bacteriocin transport"/>
    <property type="evidence" value="ECO:0007669"/>
    <property type="project" value="UniProtKB-KW"/>
</dbReference>
<dbReference type="GO" id="GO:0016887">
    <property type="term" value="F:ATP hydrolysis activity"/>
    <property type="evidence" value="ECO:0007669"/>
    <property type="project" value="InterPro"/>
</dbReference>
<keyword evidence="7" id="KW-0788">Thiol protease</keyword>
<dbReference type="PANTHER" id="PTHR24221:SF654">
    <property type="entry name" value="ATP-BINDING CASSETTE SUB-FAMILY B MEMBER 6"/>
    <property type="match status" value="1"/>
</dbReference>
<organism evidence="17 19">
    <name type="scientific">Streptococcus suis</name>
    <dbReference type="NCBI Taxonomy" id="1307"/>
    <lineage>
        <taxon>Bacteria</taxon>
        <taxon>Bacillati</taxon>
        <taxon>Bacillota</taxon>
        <taxon>Bacilli</taxon>
        <taxon>Lactobacillales</taxon>
        <taxon>Streptococcaceae</taxon>
        <taxon>Streptococcus</taxon>
    </lineage>
</organism>
<dbReference type="InterPro" id="IPR005074">
    <property type="entry name" value="Peptidase_C39"/>
</dbReference>
<evidence type="ECO:0000256" key="9">
    <source>
        <dbReference type="ARBA" id="ARBA00022927"/>
    </source>
</evidence>
<dbReference type="CDD" id="cd02425">
    <property type="entry name" value="Peptidase_C39F"/>
    <property type="match status" value="1"/>
</dbReference>
<dbReference type="Gene3D" id="3.40.50.300">
    <property type="entry name" value="P-loop containing nucleotide triphosphate hydrolases"/>
    <property type="match status" value="1"/>
</dbReference>
<keyword evidence="9" id="KW-0653">Protein transport</keyword>
<dbReference type="SUPFAM" id="SSF52540">
    <property type="entry name" value="P-loop containing nucleoside triphosphate hydrolases"/>
    <property type="match status" value="1"/>
</dbReference>
<dbReference type="PROSITE" id="PS50929">
    <property type="entry name" value="ABC_TM1F"/>
    <property type="match status" value="1"/>
</dbReference>
<dbReference type="InterPro" id="IPR027417">
    <property type="entry name" value="P-loop_NTPase"/>
</dbReference>
<keyword evidence="2" id="KW-0813">Transport</keyword>
<evidence type="ECO:0000256" key="10">
    <source>
        <dbReference type="ARBA" id="ARBA00022989"/>
    </source>
</evidence>
<dbReference type="PROSITE" id="PS50893">
    <property type="entry name" value="ABC_TRANSPORTER_2"/>
    <property type="match status" value="1"/>
</dbReference>
<evidence type="ECO:0000256" key="7">
    <source>
        <dbReference type="ARBA" id="ARBA00022807"/>
    </source>
</evidence>
<dbReference type="EMBL" id="FIHD01000019">
    <property type="protein sequence ID" value="CYU95216.1"/>
    <property type="molecule type" value="Genomic_DNA"/>
</dbReference>
<evidence type="ECO:0000313" key="20">
    <source>
        <dbReference type="Proteomes" id="UP000073494"/>
    </source>
</evidence>
<evidence type="ECO:0000256" key="5">
    <source>
        <dbReference type="ARBA" id="ARBA00022692"/>
    </source>
</evidence>
<feature type="transmembrane region" description="Helical" evidence="13">
    <location>
        <begin position="301"/>
        <end position="319"/>
    </location>
</feature>
<keyword evidence="6" id="KW-0547">Nucleotide-binding</keyword>
<dbReference type="InterPro" id="IPR036640">
    <property type="entry name" value="ABC1_TM_sf"/>
</dbReference>
<evidence type="ECO:0000256" key="6">
    <source>
        <dbReference type="ARBA" id="ARBA00022741"/>
    </source>
</evidence>
<keyword evidence="5 13" id="KW-0812">Transmembrane</keyword>
<evidence type="ECO:0000256" key="13">
    <source>
        <dbReference type="SAM" id="Phobius"/>
    </source>
</evidence>
<keyword evidence="3" id="KW-1003">Cell membrane</keyword>
<accession>A0A0Z8FKI4</accession>
<keyword evidence="11 13" id="KW-0472">Membrane</keyword>
<evidence type="ECO:0000259" key="15">
    <source>
        <dbReference type="PROSITE" id="PS50929"/>
    </source>
</evidence>
<dbReference type="GO" id="GO:0005886">
    <property type="term" value="C:plasma membrane"/>
    <property type="evidence" value="ECO:0007669"/>
    <property type="project" value="UniProtKB-SubCell"/>
</dbReference>
<dbReference type="Pfam" id="PF03412">
    <property type="entry name" value="Peptidase_C39"/>
    <property type="match status" value="1"/>
</dbReference>
<dbReference type="GO" id="GO:0140359">
    <property type="term" value="F:ABC-type transporter activity"/>
    <property type="evidence" value="ECO:0007669"/>
    <property type="project" value="InterPro"/>
</dbReference>
<dbReference type="GO" id="GO:0005524">
    <property type="term" value="F:ATP binding"/>
    <property type="evidence" value="ECO:0007669"/>
    <property type="project" value="UniProtKB-KW"/>
</dbReference>
<dbReference type="GO" id="GO:0034040">
    <property type="term" value="F:ATPase-coupled lipid transmembrane transporter activity"/>
    <property type="evidence" value="ECO:0007669"/>
    <property type="project" value="TreeGrafter"/>
</dbReference>
<dbReference type="GO" id="GO:0015031">
    <property type="term" value="P:protein transport"/>
    <property type="evidence" value="ECO:0007669"/>
    <property type="project" value="UniProtKB-KW"/>
</dbReference>
<dbReference type="InterPro" id="IPR011527">
    <property type="entry name" value="ABC1_TM_dom"/>
</dbReference>
<feature type="domain" description="ABC transmembrane type-1" evidence="15">
    <location>
        <begin position="169"/>
        <end position="445"/>
    </location>
</feature>
<evidence type="ECO:0000256" key="11">
    <source>
        <dbReference type="ARBA" id="ARBA00023136"/>
    </source>
</evidence>
<dbReference type="InterPro" id="IPR003439">
    <property type="entry name" value="ABC_transporter-like_ATP-bd"/>
</dbReference>
<dbReference type="AlphaFoldDB" id="A0A0Z8FKI4"/>
<dbReference type="PANTHER" id="PTHR24221">
    <property type="entry name" value="ATP-BINDING CASSETTE SUB-FAMILY B"/>
    <property type="match status" value="1"/>
</dbReference>
<dbReference type="InterPro" id="IPR033839">
    <property type="entry name" value="Lacticin_481_peptidase"/>
</dbReference>
<dbReference type="Gene3D" id="1.20.1560.10">
    <property type="entry name" value="ABC transporter type 1, transmembrane domain"/>
    <property type="match status" value="1"/>
</dbReference>
<dbReference type="GO" id="GO:0008234">
    <property type="term" value="F:cysteine-type peptidase activity"/>
    <property type="evidence" value="ECO:0007669"/>
    <property type="project" value="UniProtKB-KW"/>
</dbReference>
<dbReference type="SUPFAM" id="SSF90123">
    <property type="entry name" value="ABC transporter transmembrane region"/>
    <property type="match status" value="1"/>
</dbReference>
<dbReference type="EMBL" id="FIHA01000015">
    <property type="protein sequence ID" value="CYU82117.1"/>
    <property type="molecule type" value="Genomic_DNA"/>
</dbReference>
<reference evidence="19 20" key="1">
    <citation type="submission" date="2016-02" db="EMBL/GenBank/DDBJ databases">
        <authorList>
            <consortium name="Pathogen Informatics"/>
        </authorList>
    </citation>
    <scope>NUCLEOTIDE SEQUENCE [LARGE SCALE GENOMIC DNA]</scope>
    <source>
        <strain evidence="17 19">LSS52</strain>
        <strain evidence="18 20">LSS54</strain>
    </source>
</reference>
<evidence type="ECO:0000313" key="19">
    <source>
        <dbReference type="Proteomes" id="UP000072794"/>
    </source>
</evidence>
<sequence>MKDKTIKLRPTMQISNTECGLCCVRTILEAFGYNTSLIELRQINEPGRDGLSLKQLSNILSNFGIDSKIYKIHDIKALESLSYPLIAFWKDSHFICLETFSLKSNKVVIMDPSIGRLTISIEDFKNNFSNYILLPQKSERFESKSKEKFRLLKKGYLWPKEIFHIYFKIFLVLISVMLINLSVPLITQALIDNLRFEEDSHLFLFSFIILFLFLNFLTNYFKIYFASQLMYKFSLHLMKEGFKRILSIPAKYFSVRTPGEISYRFNSLLRIQDILGTSLVQFFIEFLSSLVLLIYIYYCSVYLGLTITLIILIMLYFLYQTQFKILNLSDQEIHSGSKYQSIQLDAIVSINSIKLGGYAEKYFNDWKSNFSEYLSLVKKRVVFQQGVVAATISSLQTTIPLLILLVSLVLVSMRHLSLGQAIALQTVVSSLFYFTSSLFNIFSNFLVSSKYIELSEDIFEYPIEKKIESPLKVSDGSIILKDINFKYTKDSSWALKNINLEIKDGETIALVGKSGSGKSTLAKIVCTLFEPTNGQIMFGGQNYDNYNLDILRESISYIPQEAHLHNRKIIENIDYGQLSDKNRLIETCRELGFLDFIDSMPLGYDTVVSEMGGNLSGGQRQRIHIARALLSTPKVLVMDEATSSLDNITQAKVYELLSKLKCTKILIAHRLETVLNADKIVVLDKGRIVQIGEHHEMIKERNGIYSHLFTSSLSNL</sequence>
<dbReference type="RefSeq" id="WP_044774494.1">
    <property type="nucleotide sequence ID" value="NZ_CEDY01000007.1"/>
</dbReference>
<evidence type="ECO:0000256" key="12">
    <source>
        <dbReference type="ARBA" id="ARBA00043264"/>
    </source>
</evidence>
<dbReference type="PROSITE" id="PS50990">
    <property type="entry name" value="PEPTIDASE_C39"/>
    <property type="match status" value="1"/>
</dbReference>
<feature type="transmembrane region" description="Helical" evidence="13">
    <location>
        <begin position="169"/>
        <end position="191"/>
    </location>
</feature>
<dbReference type="Proteomes" id="UP000072794">
    <property type="component" value="Unassembled WGS sequence"/>
</dbReference>
<evidence type="ECO:0000256" key="8">
    <source>
        <dbReference type="ARBA" id="ARBA00022840"/>
    </source>
</evidence>
<keyword evidence="8" id="KW-0067">ATP-binding</keyword>
<evidence type="ECO:0000259" key="14">
    <source>
        <dbReference type="PROSITE" id="PS50893"/>
    </source>
</evidence>
<keyword evidence="12" id="KW-0080">Bacteriocin transport</keyword>
<keyword evidence="10 13" id="KW-1133">Transmembrane helix</keyword>
<evidence type="ECO:0000256" key="2">
    <source>
        <dbReference type="ARBA" id="ARBA00022448"/>
    </source>
</evidence>
<evidence type="ECO:0000259" key="16">
    <source>
        <dbReference type="PROSITE" id="PS50990"/>
    </source>
</evidence>
<dbReference type="InterPro" id="IPR039421">
    <property type="entry name" value="Type_1_exporter"/>
</dbReference>
<feature type="transmembrane region" description="Helical" evidence="13">
    <location>
        <begin position="422"/>
        <end position="442"/>
    </location>
</feature>
<feature type="domain" description="ABC transporter" evidence="14">
    <location>
        <begin position="478"/>
        <end position="710"/>
    </location>
</feature>
<feature type="domain" description="Peptidase C39" evidence="16">
    <location>
        <begin position="13"/>
        <end position="135"/>
    </location>
</feature>